<gene>
    <name evidence="1" type="ORF">EYC84_002563</name>
</gene>
<reference evidence="1 2" key="1">
    <citation type="submission" date="2019-06" db="EMBL/GenBank/DDBJ databases">
        <title>Genome Sequence of the Brown Rot Fungal Pathogen Monilinia fructicola.</title>
        <authorList>
            <person name="De Miccolis Angelini R.M."/>
            <person name="Landi L."/>
            <person name="Abate D."/>
            <person name="Pollastro S."/>
            <person name="Romanazzi G."/>
            <person name="Faretra F."/>
        </authorList>
    </citation>
    <scope>NUCLEOTIDE SEQUENCE [LARGE SCALE GENOMIC DNA]</scope>
    <source>
        <strain evidence="1 2">Mfrc123</strain>
    </source>
</reference>
<comment type="caution">
    <text evidence="1">The sequence shown here is derived from an EMBL/GenBank/DDBJ whole genome shotgun (WGS) entry which is preliminary data.</text>
</comment>
<dbReference type="EMBL" id="VICG01000007">
    <property type="protein sequence ID" value="KAA8570250.1"/>
    <property type="molecule type" value="Genomic_DNA"/>
</dbReference>
<keyword evidence="2" id="KW-1185">Reference proteome</keyword>
<dbReference type="Proteomes" id="UP000322873">
    <property type="component" value="Unassembled WGS sequence"/>
</dbReference>
<proteinExistence type="predicted"/>
<accession>A0A5M9JNL7</accession>
<organism evidence="1 2">
    <name type="scientific">Monilinia fructicola</name>
    <name type="common">Brown rot fungus</name>
    <name type="synonym">Ciboria fructicola</name>
    <dbReference type="NCBI Taxonomy" id="38448"/>
    <lineage>
        <taxon>Eukaryota</taxon>
        <taxon>Fungi</taxon>
        <taxon>Dikarya</taxon>
        <taxon>Ascomycota</taxon>
        <taxon>Pezizomycotina</taxon>
        <taxon>Leotiomycetes</taxon>
        <taxon>Helotiales</taxon>
        <taxon>Sclerotiniaceae</taxon>
        <taxon>Monilinia</taxon>
    </lineage>
</organism>
<protein>
    <submittedName>
        <fullName evidence="1">Uncharacterized protein</fullName>
    </submittedName>
</protein>
<dbReference type="AlphaFoldDB" id="A0A5M9JNL7"/>
<evidence type="ECO:0000313" key="2">
    <source>
        <dbReference type="Proteomes" id="UP000322873"/>
    </source>
</evidence>
<sequence length="81" mass="9615">MFAARINRRYFGESYLLSLVWRICVIILLSHHYNHGLQSLKQWKLLRDGFYDFVASVPWNLMPDQHSQCFGFDFLLPILPA</sequence>
<name>A0A5M9JNL7_MONFR</name>
<evidence type="ECO:0000313" key="1">
    <source>
        <dbReference type="EMBL" id="KAA8570250.1"/>
    </source>
</evidence>